<keyword evidence="2" id="KW-0812">Transmembrane</keyword>
<dbReference type="EMBL" id="LODT01000029">
    <property type="protein sequence ID" value="KYQ92424.1"/>
    <property type="molecule type" value="Genomic_DNA"/>
</dbReference>
<feature type="region of interest" description="Disordered" evidence="1">
    <location>
        <begin position="50"/>
        <end position="70"/>
    </location>
</feature>
<name>A0A151ZEX2_TIELA</name>
<keyword evidence="2" id="KW-1133">Transmembrane helix</keyword>
<dbReference type="AlphaFoldDB" id="A0A151ZEX2"/>
<comment type="caution">
    <text evidence="3">The sequence shown here is derived from an EMBL/GenBank/DDBJ whole genome shotgun (WGS) entry which is preliminary data.</text>
</comment>
<organism evidence="3 4">
    <name type="scientific">Tieghemostelium lacteum</name>
    <name type="common">Slime mold</name>
    <name type="synonym">Dictyostelium lacteum</name>
    <dbReference type="NCBI Taxonomy" id="361077"/>
    <lineage>
        <taxon>Eukaryota</taxon>
        <taxon>Amoebozoa</taxon>
        <taxon>Evosea</taxon>
        <taxon>Eumycetozoa</taxon>
        <taxon>Dictyostelia</taxon>
        <taxon>Dictyosteliales</taxon>
        <taxon>Raperosteliaceae</taxon>
        <taxon>Tieghemostelium</taxon>
    </lineage>
</organism>
<feature type="transmembrane region" description="Helical" evidence="2">
    <location>
        <begin position="21"/>
        <end position="39"/>
    </location>
</feature>
<proteinExistence type="predicted"/>
<reference evidence="3 4" key="1">
    <citation type="submission" date="2015-12" db="EMBL/GenBank/DDBJ databases">
        <title>Dictyostelia acquired genes for synthesis and detection of signals that induce cell-type specialization by lateral gene transfer from prokaryotes.</title>
        <authorList>
            <person name="Gloeckner G."/>
            <person name="Schaap P."/>
        </authorList>
    </citation>
    <scope>NUCLEOTIDE SEQUENCE [LARGE SCALE GENOMIC DNA]</scope>
    <source>
        <strain evidence="3 4">TK</strain>
    </source>
</reference>
<protein>
    <recommendedName>
        <fullName evidence="5">Transmembrane protein</fullName>
    </recommendedName>
</protein>
<dbReference type="Proteomes" id="UP000076078">
    <property type="component" value="Unassembled WGS sequence"/>
</dbReference>
<evidence type="ECO:0000313" key="3">
    <source>
        <dbReference type="EMBL" id="KYQ92424.1"/>
    </source>
</evidence>
<feature type="compositionally biased region" description="Polar residues" evidence="1">
    <location>
        <begin position="51"/>
        <end position="70"/>
    </location>
</feature>
<sequence length="70" mass="8430">MKKSSAFTRLKTLRYIKRFEKFTYLTFAIGSIFLFRKLVQDEKSEKDKFLSQYSKSDTDKLNQPPQQQKQ</sequence>
<dbReference type="InParanoid" id="A0A151ZEX2"/>
<evidence type="ECO:0008006" key="5">
    <source>
        <dbReference type="Google" id="ProtNLM"/>
    </source>
</evidence>
<keyword evidence="4" id="KW-1185">Reference proteome</keyword>
<evidence type="ECO:0000313" key="4">
    <source>
        <dbReference type="Proteomes" id="UP000076078"/>
    </source>
</evidence>
<accession>A0A151ZEX2</accession>
<evidence type="ECO:0000256" key="2">
    <source>
        <dbReference type="SAM" id="Phobius"/>
    </source>
</evidence>
<keyword evidence="2" id="KW-0472">Membrane</keyword>
<dbReference type="FunCoup" id="A0A151ZEX2">
    <property type="interactions" value="738"/>
</dbReference>
<gene>
    <name evidence="3" type="ORF">DLAC_06404</name>
</gene>
<evidence type="ECO:0000256" key="1">
    <source>
        <dbReference type="SAM" id="MobiDB-lite"/>
    </source>
</evidence>